<dbReference type="GO" id="GO:0008832">
    <property type="term" value="F:dGTPase activity"/>
    <property type="evidence" value="ECO:0007669"/>
    <property type="project" value="TreeGrafter"/>
</dbReference>
<dbReference type="SMART" id="SM00471">
    <property type="entry name" value="HDc"/>
    <property type="match status" value="1"/>
</dbReference>
<accession>A0AAN9VIB5</accession>
<dbReference type="GO" id="GO:0006203">
    <property type="term" value="P:dGTP catabolic process"/>
    <property type="evidence" value="ECO:0007669"/>
    <property type="project" value="TreeGrafter"/>
</dbReference>
<comment type="similarity">
    <text evidence="1">Belongs to the SAMHD1 family.</text>
</comment>
<dbReference type="EMBL" id="JAZDUA010000177">
    <property type="protein sequence ID" value="KAK7865420.1"/>
    <property type="molecule type" value="Genomic_DNA"/>
</dbReference>
<dbReference type="InterPro" id="IPR003607">
    <property type="entry name" value="HD/PDEase_dom"/>
</dbReference>
<name>A0AAN9VIB5_9ORTH</name>
<dbReference type="PANTHER" id="PTHR11373:SF4">
    <property type="entry name" value="DEOXYNUCLEOSIDE TRIPHOSPHATE TRIPHOSPHOHYDROLASE SAMHD1"/>
    <property type="match status" value="1"/>
</dbReference>
<organism evidence="3 4">
    <name type="scientific">Gryllus longicercus</name>
    <dbReference type="NCBI Taxonomy" id="2509291"/>
    <lineage>
        <taxon>Eukaryota</taxon>
        <taxon>Metazoa</taxon>
        <taxon>Ecdysozoa</taxon>
        <taxon>Arthropoda</taxon>
        <taxon>Hexapoda</taxon>
        <taxon>Insecta</taxon>
        <taxon>Pterygota</taxon>
        <taxon>Neoptera</taxon>
        <taxon>Polyneoptera</taxon>
        <taxon>Orthoptera</taxon>
        <taxon>Ensifera</taxon>
        <taxon>Gryllidea</taxon>
        <taxon>Grylloidea</taxon>
        <taxon>Gryllidae</taxon>
        <taxon>Gryllinae</taxon>
        <taxon>Gryllus</taxon>
    </lineage>
</organism>
<feature type="domain" description="HD" evidence="2">
    <location>
        <begin position="60"/>
        <end position="199"/>
    </location>
</feature>
<dbReference type="SUPFAM" id="SSF109604">
    <property type="entry name" value="HD-domain/PDEase-like"/>
    <property type="match status" value="1"/>
</dbReference>
<dbReference type="Gene3D" id="1.10.3210.10">
    <property type="entry name" value="Hypothetical protein af1432"/>
    <property type="match status" value="1"/>
</dbReference>
<dbReference type="InterPro" id="IPR006674">
    <property type="entry name" value="HD_domain"/>
</dbReference>
<keyword evidence="4" id="KW-1185">Reference proteome</keyword>
<proteinExistence type="inferred from homology"/>
<dbReference type="PROSITE" id="PS51831">
    <property type="entry name" value="HD"/>
    <property type="match status" value="1"/>
</dbReference>
<dbReference type="Pfam" id="PF01966">
    <property type="entry name" value="HD"/>
    <property type="match status" value="1"/>
</dbReference>
<reference evidence="3 4" key="1">
    <citation type="submission" date="2024-03" db="EMBL/GenBank/DDBJ databases">
        <title>The genome assembly and annotation of the cricket Gryllus longicercus Weissman &amp; Gray.</title>
        <authorList>
            <person name="Szrajer S."/>
            <person name="Gray D."/>
            <person name="Ylla G."/>
        </authorList>
    </citation>
    <scope>NUCLEOTIDE SEQUENCE [LARGE SCALE GENOMIC DNA]</scope>
    <source>
        <strain evidence="3">DAG 2021-001</strain>
        <tissue evidence="3">Whole body minus gut</tissue>
    </source>
</reference>
<sequence>MTNDAHNLSEKKLFNDCIHGHFVLPPLCVAIIDTGVFQRLRNIKMLGLGYYVYPGACHNRFEHSLGVSYLAGKMVDALNNNHLESEIKIRPFEKLCLQVAGLCHDLGHGPFSHSWEKFINAASNDNWKHEDMSVSLLDLVLATERVDREFRSSGLEEKHKIFIKDLILGKKDNESDRDFLFQIICNNETGIDVDKWDYLLRDGKQLNINVTFDPHRLMKCVRIVKVSEKYHICYRKKEQINIFHMYMMRAELHRIAYQHPVVKMIEEMWLDAMKEANSNGYSFKGLKLGEIHTNPTIYSSLTDHIFQDILCSEDEKYFQARKLLERIQTRRLYKMIHRTPLTNQDGKENLSKIIKCTEMKRMKNPTLDLYVTSLELEMPDLGKSVYLYDKGNLNVAKSEKNWLTVPVFPYDMSQMKRFEIFHFCKKPESLISSEMKSLNERVSEILSECSDQTL</sequence>
<evidence type="ECO:0000313" key="4">
    <source>
        <dbReference type="Proteomes" id="UP001378592"/>
    </source>
</evidence>
<dbReference type="AlphaFoldDB" id="A0AAN9VIB5"/>
<comment type="caution">
    <text evidence="3">The sequence shown here is derived from an EMBL/GenBank/DDBJ whole genome shotgun (WGS) entry which is preliminary data.</text>
</comment>
<evidence type="ECO:0000313" key="3">
    <source>
        <dbReference type="EMBL" id="KAK7865420.1"/>
    </source>
</evidence>
<dbReference type="CDD" id="cd00077">
    <property type="entry name" value="HDc"/>
    <property type="match status" value="1"/>
</dbReference>
<dbReference type="PANTHER" id="PTHR11373">
    <property type="entry name" value="DEOXYNUCLEOSIDE TRIPHOSPHATE TRIPHOSPHOHYDROLASE"/>
    <property type="match status" value="1"/>
</dbReference>
<gene>
    <name evidence="3" type="ORF">R5R35_012786</name>
</gene>
<dbReference type="InterPro" id="IPR050135">
    <property type="entry name" value="dGTPase-like"/>
</dbReference>
<protein>
    <recommendedName>
        <fullName evidence="2">HD domain-containing protein</fullName>
    </recommendedName>
</protein>
<evidence type="ECO:0000256" key="1">
    <source>
        <dbReference type="ARBA" id="ARBA00005776"/>
    </source>
</evidence>
<dbReference type="GO" id="GO:0005634">
    <property type="term" value="C:nucleus"/>
    <property type="evidence" value="ECO:0007669"/>
    <property type="project" value="TreeGrafter"/>
</dbReference>
<dbReference type="Proteomes" id="UP001378592">
    <property type="component" value="Unassembled WGS sequence"/>
</dbReference>
<evidence type="ECO:0000259" key="2">
    <source>
        <dbReference type="PROSITE" id="PS51831"/>
    </source>
</evidence>